<dbReference type="AlphaFoldDB" id="A0A4Q7MTX0"/>
<dbReference type="PANTHER" id="PTHR34406">
    <property type="entry name" value="PROTEIN YCEI"/>
    <property type="match status" value="1"/>
</dbReference>
<dbReference type="Pfam" id="PF04264">
    <property type="entry name" value="YceI"/>
    <property type="match status" value="1"/>
</dbReference>
<dbReference type="RefSeq" id="WP_130541891.1">
    <property type="nucleotide sequence ID" value="NZ_CP042431.1"/>
</dbReference>
<evidence type="ECO:0000259" key="1">
    <source>
        <dbReference type="Pfam" id="PF04264"/>
    </source>
</evidence>
<dbReference type="InterPro" id="IPR036761">
    <property type="entry name" value="TTHA0802/YceI-like_sf"/>
</dbReference>
<dbReference type="EMBL" id="SGXA01000002">
    <property type="protein sequence ID" value="RZS71379.1"/>
    <property type="molecule type" value="Genomic_DNA"/>
</dbReference>
<feature type="domain" description="Lipid/polyisoprenoid-binding YceI-like" evidence="1">
    <location>
        <begin position="40"/>
        <end position="176"/>
    </location>
</feature>
<dbReference type="Gene3D" id="2.40.128.110">
    <property type="entry name" value="Lipid/polyisoprenoid-binding, YceI-like"/>
    <property type="match status" value="1"/>
</dbReference>
<dbReference type="Proteomes" id="UP000293874">
    <property type="component" value="Unassembled WGS sequence"/>
</dbReference>
<keyword evidence="3" id="KW-1185">Reference proteome</keyword>
<reference evidence="2 3" key="1">
    <citation type="submission" date="2019-02" db="EMBL/GenBank/DDBJ databases">
        <title>Genomic Encyclopedia of Type Strains, Phase IV (KMG-IV): sequencing the most valuable type-strain genomes for metagenomic binning, comparative biology and taxonomic classification.</title>
        <authorList>
            <person name="Goeker M."/>
        </authorList>
    </citation>
    <scope>NUCLEOTIDE SEQUENCE [LARGE SCALE GENOMIC DNA]</scope>
    <source>
        <strain evidence="2 3">DSM 18116</strain>
    </source>
</reference>
<dbReference type="InterPro" id="IPR007372">
    <property type="entry name" value="Lipid/polyisoprenoid-bd_YceI"/>
</dbReference>
<evidence type="ECO:0000313" key="3">
    <source>
        <dbReference type="Proteomes" id="UP000293874"/>
    </source>
</evidence>
<evidence type="ECO:0000313" key="2">
    <source>
        <dbReference type="EMBL" id="RZS71379.1"/>
    </source>
</evidence>
<proteinExistence type="predicted"/>
<sequence length="183" mass="20237">MKQRISLLLLYLVLTGSVFSQGKFFTRTGQISFSSKGILETIKAQNKTVTCVLDAQTGQIQFSVMMRGFEFKKALMQEHFNENYVESDKYPTAEFKGQINSPLPDLSKDGSYPVKVKGKMTIHGITQELATDGTLTVQQGAMKADATFTILLSDYKIRIPSIVKNNLSNTVSIAVACSLQPLQ</sequence>
<dbReference type="OrthoDB" id="116832at2"/>
<name>A0A4Q7MTX0_9BACT</name>
<protein>
    <submittedName>
        <fullName evidence="2">YceI-like domain-containing protein</fullName>
    </submittedName>
</protein>
<dbReference type="SUPFAM" id="SSF101874">
    <property type="entry name" value="YceI-like"/>
    <property type="match status" value="1"/>
</dbReference>
<dbReference type="PANTHER" id="PTHR34406:SF1">
    <property type="entry name" value="PROTEIN YCEI"/>
    <property type="match status" value="1"/>
</dbReference>
<comment type="caution">
    <text evidence="2">The sequence shown here is derived from an EMBL/GenBank/DDBJ whole genome shotgun (WGS) entry which is preliminary data.</text>
</comment>
<accession>A0A4Q7MTX0</accession>
<organism evidence="2 3">
    <name type="scientific">Pseudobacter ginsenosidimutans</name>
    <dbReference type="NCBI Taxonomy" id="661488"/>
    <lineage>
        <taxon>Bacteria</taxon>
        <taxon>Pseudomonadati</taxon>
        <taxon>Bacteroidota</taxon>
        <taxon>Chitinophagia</taxon>
        <taxon>Chitinophagales</taxon>
        <taxon>Chitinophagaceae</taxon>
        <taxon>Pseudobacter</taxon>
    </lineage>
</organism>
<gene>
    <name evidence="2" type="ORF">EV199_3282</name>
</gene>